<accession>A0A803LG34</accession>
<reference evidence="1" key="2">
    <citation type="submission" date="2021-03" db="UniProtKB">
        <authorList>
            <consortium name="EnsemblPlants"/>
        </authorList>
    </citation>
    <scope>IDENTIFICATION</scope>
</reference>
<dbReference type="RefSeq" id="XP_021774536.1">
    <property type="nucleotide sequence ID" value="XM_021918844.1"/>
</dbReference>
<dbReference type="OrthoDB" id="2617878at2759"/>
<evidence type="ECO:0000313" key="1">
    <source>
        <dbReference type="EnsemblPlants" id="AUR62012931-RA:cds"/>
    </source>
</evidence>
<dbReference type="AlphaFoldDB" id="A0A803LG34"/>
<dbReference type="PANTHER" id="PTHR36482:SF6">
    <property type="entry name" value="JASMONATE-INDUCED PROTEIN HOMOLOG"/>
    <property type="match status" value="1"/>
</dbReference>
<reference evidence="1" key="1">
    <citation type="journal article" date="2017" name="Nature">
        <title>The genome of Chenopodium quinoa.</title>
        <authorList>
            <person name="Jarvis D.E."/>
            <person name="Ho Y.S."/>
            <person name="Lightfoot D.J."/>
            <person name="Schmoeckel S.M."/>
            <person name="Li B."/>
            <person name="Borm T.J.A."/>
            <person name="Ohyanagi H."/>
            <person name="Mineta K."/>
            <person name="Michell C.T."/>
            <person name="Saber N."/>
            <person name="Kharbatia N.M."/>
            <person name="Rupper R.R."/>
            <person name="Sharp A.R."/>
            <person name="Dally N."/>
            <person name="Boughton B.A."/>
            <person name="Woo Y.H."/>
            <person name="Gao G."/>
            <person name="Schijlen E.G.W.M."/>
            <person name="Guo X."/>
            <person name="Momin A.A."/>
            <person name="Negrao S."/>
            <person name="Al-Babili S."/>
            <person name="Gehring C."/>
            <person name="Roessner U."/>
            <person name="Jung C."/>
            <person name="Murphy K."/>
            <person name="Arold S.T."/>
            <person name="Gojobori T."/>
            <person name="van der Linden C.G."/>
            <person name="van Loo E.N."/>
            <person name="Jellen E.N."/>
            <person name="Maughan P.J."/>
            <person name="Tester M."/>
        </authorList>
    </citation>
    <scope>NUCLEOTIDE SEQUENCE [LARGE SCALE GENOMIC DNA]</scope>
    <source>
        <strain evidence="1">cv. PI 614886</strain>
    </source>
</reference>
<dbReference type="GeneID" id="110738432"/>
<name>A0A803LG34_CHEQI</name>
<evidence type="ECO:0000313" key="2">
    <source>
        <dbReference type="Proteomes" id="UP000596660"/>
    </source>
</evidence>
<proteinExistence type="predicted"/>
<sequence length="195" mass="21169">MASSTTHVELSSLQKAELDEMIKEAEPILAEYKVQHVTEVGGAVLPLIVLEGYLRAVTLRPLTLFDSKLWAGKIVKDYPNPLDGSISTFAQISVKDDGIMSAVVYTGKNIAGVECGWLLAWADSKANGKRLYAECGVISKFNCIDWERIEEKLINSGLLAIIVIDGETGTSVYAKLTGVDFPMQTQDQLAAIFSG</sequence>
<dbReference type="Gramene" id="AUR62012931-RA">
    <property type="protein sequence ID" value="AUR62012931-RA:cds"/>
    <property type="gene ID" value="AUR62012931"/>
</dbReference>
<organism evidence="1 2">
    <name type="scientific">Chenopodium quinoa</name>
    <name type="common">Quinoa</name>
    <dbReference type="NCBI Taxonomy" id="63459"/>
    <lineage>
        <taxon>Eukaryota</taxon>
        <taxon>Viridiplantae</taxon>
        <taxon>Streptophyta</taxon>
        <taxon>Embryophyta</taxon>
        <taxon>Tracheophyta</taxon>
        <taxon>Spermatophyta</taxon>
        <taxon>Magnoliopsida</taxon>
        <taxon>eudicotyledons</taxon>
        <taxon>Gunneridae</taxon>
        <taxon>Pentapetalae</taxon>
        <taxon>Caryophyllales</taxon>
        <taxon>Chenopodiaceae</taxon>
        <taxon>Chenopodioideae</taxon>
        <taxon>Atripliceae</taxon>
        <taxon>Chenopodium</taxon>
    </lineage>
</organism>
<dbReference type="PANTHER" id="PTHR36482">
    <property type="entry name" value="OSJNBA0024J22.15 PROTEIN"/>
    <property type="match status" value="1"/>
</dbReference>
<dbReference type="EnsemblPlants" id="AUR62012931-RA">
    <property type="protein sequence ID" value="AUR62012931-RA:cds"/>
    <property type="gene ID" value="AUR62012931"/>
</dbReference>
<dbReference type="Proteomes" id="UP000596660">
    <property type="component" value="Unplaced"/>
</dbReference>
<gene>
    <name evidence="1" type="primary">LOC110738432</name>
</gene>
<dbReference type="InterPro" id="IPR053085">
    <property type="entry name" value="Jasmonate-induced_protein"/>
</dbReference>
<keyword evidence="2" id="KW-1185">Reference proteome</keyword>
<dbReference type="KEGG" id="cqi:110738432"/>
<protein>
    <submittedName>
        <fullName evidence="1">Uncharacterized protein</fullName>
    </submittedName>
</protein>